<sequence>VSMLMMSSLRDIMEPTVFCIIVPLALNICTAPVDFNPFFHLRQERSITLNTGNDSGIAEGKIVNTAQTDKQLIINIETKVLPQFNVYLDSLQQNPRMQCTTNEEQEGKTKKRVFTCTYLSNMCCPSTTTCICSETTQPTAVSSIGPDPNNCAELCIQCKTTAIVPTYFVPTTSVSVPDNCPELCRQCMTTAIIPTYFVPTTTAHSVPDNCPYLCARCMATTTLLPTNIVRTTCITVPNNCPQLCKQCMATTIVPTAIVPSTSAPIPFNCPELCRQCYRIIPNPKTTDLTPQSLQCKELCTKCQTTKPKVSPLDECLVDCQASCHKKYPPPPISPEKCAELCKQCQPAKINEQSETKCISCDTLCPMCKRVKFQSRQKREFSLESERFRPLIINIEGVDTQNTSYKVNIEGCQTTTCSQPPITYDLVPGSSKCIHFCDRCMLTPNPCVKSLIPGSSQCIILCQKCKLVPKPVDPLIPDSSKCVNLCKKCKQATNLTDLLLPGSAKCINLCEKCNKAYIPDDPLVPGSLKCINLCNKCNQATKPVYSLVPGSLKCINLCKSCFNLTPGSKECESVCLKCNVLVDEPQSKLQPGSHKCMIRCKQCKSIHTKKLKISRKNCTHD</sequence>
<accession>A0A1B6FQJ2</accession>
<proteinExistence type="predicted"/>
<feature type="non-terminal residue" evidence="1">
    <location>
        <position position="1"/>
    </location>
</feature>
<dbReference type="EMBL" id="GECZ01017358">
    <property type="protein sequence ID" value="JAS52411.1"/>
    <property type="molecule type" value="Transcribed_RNA"/>
</dbReference>
<gene>
    <name evidence="1" type="ORF">g.17160</name>
</gene>
<protein>
    <submittedName>
        <fullName evidence="1">Uncharacterized protein</fullName>
    </submittedName>
</protein>
<evidence type="ECO:0000313" key="1">
    <source>
        <dbReference type="EMBL" id="JAS52411.1"/>
    </source>
</evidence>
<organism evidence="1">
    <name type="scientific">Cuerna arida</name>
    <dbReference type="NCBI Taxonomy" id="1464854"/>
    <lineage>
        <taxon>Eukaryota</taxon>
        <taxon>Metazoa</taxon>
        <taxon>Ecdysozoa</taxon>
        <taxon>Arthropoda</taxon>
        <taxon>Hexapoda</taxon>
        <taxon>Insecta</taxon>
        <taxon>Pterygota</taxon>
        <taxon>Neoptera</taxon>
        <taxon>Paraneoptera</taxon>
        <taxon>Hemiptera</taxon>
        <taxon>Auchenorrhyncha</taxon>
        <taxon>Membracoidea</taxon>
        <taxon>Cicadellidae</taxon>
        <taxon>Cicadellinae</taxon>
        <taxon>Proconiini</taxon>
        <taxon>Cuerna</taxon>
    </lineage>
</organism>
<name>A0A1B6FQJ2_9HEMI</name>
<feature type="non-terminal residue" evidence="1">
    <location>
        <position position="620"/>
    </location>
</feature>
<reference evidence="1" key="1">
    <citation type="submission" date="2015-11" db="EMBL/GenBank/DDBJ databases">
        <title>De novo transcriptome assembly of four potential Pierce s Disease insect vectors from Arizona vineyards.</title>
        <authorList>
            <person name="Tassone E.E."/>
        </authorList>
    </citation>
    <scope>NUCLEOTIDE SEQUENCE</scope>
</reference>
<dbReference type="AlphaFoldDB" id="A0A1B6FQJ2"/>